<proteinExistence type="predicted"/>
<feature type="domain" description="Cobalamin adenosyltransferase-like" evidence="4">
    <location>
        <begin position="4"/>
        <end position="139"/>
    </location>
</feature>
<evidence type="ECO:0000256" key="2">
    <source>
        <dbReference type="ARBA" id="ARBA00022741"/>
    </source>
</evidence>
<dbReference type="SUPFAM" id="SSF89028">
    <property type="entry name" value="Cobalamin adenosyltransferase-like"/>
    <property type="match status" value="1"/>
</dbReference>
<accession>T0YEX5</accession>
<dbReference type="GO" id="GO:0008817">
    <property type="term" value="F:corrinoid adenosyltransferase activity"/>
    <property type="evidence" value="ECO:0007669"/>
    <property type="project" value="UniProtKB-EC"/>
</dbReference>
<dbReference type="Pfam" id="PF01923">
    <property type="entry name" value="Cob_adeno_trans"/>
    <property type="match status" value="1"/>
</dbReference>
<keyword evidence="1 5" id="KW-0808">Transferase</keyword>
<feature type="non-terminal residue" evidence="5">
    <location>
        <position position="148"/>
    </location>
</feature>
<dbReference type="EC" id="2.5.1.17" evidence="5"/>
<dbReference type="PANTHER" id="PTHR12213:SF0">
    <property type="entry name" value="CORRINOID ADENOSYLTRANSFERASE MMAB"/>
    <property type="match status" value="1"/>
</dbReference>
<name>T0YEX5_9ZZZZ</name>
<evidence type="ECO:0000259" key="4">
    <source>
        <dbReference type="Pfam" id="PF01923"/>
    </source>
</evidence>
<dbReference type="PANTHER" id="PTHR12213">
    <property type="entry name" value="CORRINOID ADENOSYLTRANSFERASE"/>
    <property type="match status" value="1"/>
</dbReference>
<dbReference type="InterPro" id="IPR016030">
    <property type="entry name" value="CblAdoTrfase-like"/>
</dbReference>
<dbReference type="InterPro" id="IPR029499">
    <property type="entry name" value="PduO-typ"/>
</dbReference>
<dbReference type="EMBL" id="AUZY01012042">
    <property type="protein sequence ID" value="EQD31658.1"/>
    <property type="molecule type" value="Genomic_DNA"/>
</dbReference>
<dbReference type="GO" id="GO:0005524">
    <property type="term" value="F:ATP binding"/>
    <property type="evidence" value="ECO:0007669"/>
    <property type="project" value="UniProtKB-KW"/>
</dbReference>
<gene>
    <name evidence="5" type="ORF">B1B_18018</name>
</gene>
<evidence type="ECO:0000256" key="1">
    <source>
        <dbReference type="ARBA" id="ARBA00022679"/>
    </source>
</evidence>
<dbReference type="Gene3D" id="1.20.1200.10">
    <property type="entry name" value="Cobalamin adenosyltransferase-like"/>
    <property type="match status" value="1"/>
</dbReference>
<keyword evidence="3" id="KW-0067">ATP-binding</keyword>
<evidence type="ECO:0000313" key="5">
    <source>
        <dbReference type="EMBL" id="EQD31658.1"/>
    </source>
</evidence>
<organism evidence="5">
    <name type="scientific">mine drainage metagenome</name>
    <dbReference type="NCBI Taxonomy" id="410659"/>
    <lineage>
        <taxon>unclassified sequences</taxon>
        <taxon>metagenomes</taxon>
        <taxon>ecological metagenomes</taxon>
    </lineage>
</organism>
<evidence type="ECO:0000256" key="3">
    <source>
        <dbReference type="ARBA" id="ARBA00022840"/>
    </source>
</evidence>
<comment type="caution">
    <text evidence="5">The sequence shown here is derived from an EMBL/GenBank/DDBJ whole genome shotgun (WGS) entry which is preliminary data.</text>
</comment>
<keyword evidence="2" id="KW-0547">Nucleotide-binding</keyword>
<reference evidence="5" key="2">
    <citation type="journal article" date="2014" name="ISME J.">
        <title>Microbial stratification in low pH oxic and suboxic macroscopic growths along an acid mine drainage.</title>
        <authorList>
            <person name="Mendez-Garcia C."/>
            <person name="Mesa V."/>
            <person name="Sprenger R.R."/>
            <person name="Richter M."/>
            <person name="Diez M.S."/>
            <person name="Solano J."/>
            <person name="Bargiela R."/>
            <person name="Golyshina O.V."/>
            <person name="Manteca A."/>
            <person name="Ramos J.L."/>
            <person name="Gallego J.R."/>
            <person name="Llorente I."/>
            <person name="Martins Dos Santos V.A."/>
            <person name="Jensen O.N."/>
            <person name="Pelaez A.I."/>
            <person name="Sanchez J."/>
            <person name="Ferrer M."/>
        </authorList>
    </citation>
    <scope>NUCLEOTIDE SEQUENCE</scope>
</reference>
<dbReference type="AlphaFoldDB" id="T0YEX5"/>
<reference evidence="5" key="1">
    <citation type="submission" date="2013-08" db="EMBL/GenBank/DDBJ databases">
        <authorList>
            <person name="Mendez C."/>
            <person name="Richter M."/>
            <person name="Ferrer M."/>
            <person name="Sanchez J."/>
        </authorList>
    </citation>
    <scope>NUCLEOTIDE SEQUENCE</scope>
</reference>
<dbReference type="InterPro" id="IPR036451">
    <property type="entry name" value="CblAdoTrfase-like_sf"/>
</dbReference>
<sequence length="148" mass="15347">MLYGGRVRKDSERIECNGAVDEAQAALGYARAVVQGTGASGPGNLTSDALDGMLVSIERDLWVLMAEVATSNSNRSKLVAGTSLVTPAMVDVLTSRVQAIEALQVVPKEFVVPGESLAGAALDIARTVVRRAERLAVAAELPVASAVV</sequence>
<protein>
    <submittedName>
        <fullName evidence="5">ATP/cobalamin adenosyltransferase</fullName>
        <ecNumber evidence="5">2.5.1.17</ecNumber>
    </submittedName>
</protein>